<keyword evidence="2" id="KW-0678">Repressor</keyword>
<dbReference type="GO" id="GO:0005634">
    <property type="term" value="C:nucleus"/>
    <property type="evidence" value="ECO:0007669"/>
    <property type="project" value="UniProtKB-SubCell"/>
</dbReference>
<dbReference type="Gene3D" id="3.30.160.60">
    <property type="entry name" value="Classic Zinc Finger"/>
    <property type="match status" value="2"/>
</dbReference>
<keyword evidence="4" id="KW-0677">Repeat</keyword>
<evidence type="ECO:0000256" key="2">
    <source>
        <dbReference type="ARBA" id="ARBA00022491"/>
    </source>
</evidence>
<name>A0ABD2MJX3_9CUCU</name>
<dbReference type="InterPro" id="IPR059034">
    <property type="entry name" value="SH3_AEBP2_C"/>
</dbReference>
<evidence type="ECO:0000256" key="9">
    <source>
        <dbReference type="ARBA" id="ARBA00023163"/>
    </source>
</evidence>
<dbReference type="Proteomes" id="UP001516400">
    <property type="component" value="Unassembled WGS sequence"/>
</dbReference>
<evidence type="ECO:0000256" key="7">
    <source>
        <dbReference type="ARBA" id="ARBA00022853"/>
    </source>
</evidence>
<dbReference type="PROSITE" id="PS00028">
    <property type="entry name" value="ZINC_FINGER_C2H2_1"/>
    <property type="match status" value="2"/>
</dbReference>
<keyword evidence="16" id="KW-1185">Reference proteome</keyword>
<feature type="domain" description="C2H2-type" evidence="14">
    <location>
        <begin position="558"/>
        <end position="589"/>
    </location>
</feature>
<evidence type="ECO:0000313" key="16">
    <source>
        <dbReference type="Proteomes" id="UP001516400"/>
    </source>
</evidence>
<evidence type="ECO:0000256" key="10">
    <source>
        <dbReference type="ARBA" id="ARBA00023242"/>
    </source>
</evidence>
<dbReference type="PANTHER" id="PTHR46541:SF1">
    <property type="entry name" value="ZINC FINGER PROTEIN AEBP2"/>
    <property type="match status" value="1"/>
</dbReference>
<sequence length="739" mass="82511">MPPTQNTHHSPWMWNVEDRPLHRSNSEEEAVSQIGEGNTKTSCEDKVNPELPKKTAADPIMCSKNAKTSKLPKKHEIQKMHQGKITEYFKTHVKPVNGFKKGISLSLKNKSLVDQQTQFNSLKVQNLRKVAKSNSTTMKRTASKAKKFTPVTVPRKILPAPAKSETITIRNNVNNIINFPLALSTVNFTPNLTYLHTKVPKPPDNIYAPQFASITDKINAIPSTIPIINRTPCLNVIQPIHPKITAINNFNCVKLNATVVPIVKLNNMPSKLNGSNRGGQPTNLGLLETAMPTVLTPKQLKINDDQPTINVCQTPVSINALQCQIVTEMDVSRCQVPSSTTECQILSECQDKVSECQVERSTYRDDINECFDQMNDSQEGINECRDSICERIPSPSTCTSGSSDDTCNDSGISSEVCSDGSSVDQARTPESDSGVSVNNSLEISVNVPVVAESQKSPILSKPKTIRFPFKQHDAERRESRKSLSVSGDLGRCRWADCNAQFDTSGALLEHLQHKHVISQAARDEYTCFWSGCKVHGRTSCSRSWLERHVLAHAGTKLFRCIVDGCRQRFNSQLTLQRHVNGHFNTDGKPNDPAKKTPETSSTKLFKRNGKKIRFRRQPWSARMFDFIDSGIMEGLQHKLMDVTQKRTLGNMSASGDEISLQSQVLARRIESDGVTRILIRWHPQDIVSDEWVNEKDFQPVKVVQIPALNASSKDALKPTLCLGPERARKHRRKPMKGQT</sequence>
<keyword evidence="5 12" id="KW-0863">Zinc-finger</keyword>
<gene>
    <name evidence="15" type="ORF">HHI36_010853</name>
</gene>
<keyword evidence="3" id="KW-0479">Metal-binding</keyword>
<keyword evidence="6" id="KW-0862">Zinc</keyword>
<proteinExistence type="inferred from homology"/>
<evidence type="ECO:0000256" key="13">
    <source>
        <dbReference type="SAM" id="MobiDB-lite"/>
    </source>
</evidence>
<feature type="region of interest" description="Disordered" evidence="13">
    <location>
        <begin position="21"/>
        <end position="51"/>
    </location>
</feature>
<dbReference type="Pfam" id="PF26014">
    <property type="entry name" value="SH3_AEBP2_C"/>
    <property type="match status" value="1"/>
</dbReference>
<keyword evidence="8" id="KW-0805">Transcription regulation</keyword>
<feature type="region of interest" description="Disordered" evidence="13">
    <location>
        <begin position="417"/>
        <end position="436"/>
    </location>
</feature>
<feature type="region of interest" description="Disordered" evidence="13">
    <location>
        <begin position="581"/>
        <end position="600"/>
    </location>
</feature>
<evidence type="ECO:0000256" key="11">
    <source>
        <dbReference type="ARBA" id="ARBA00037930"/>
    </source>
</evidence>
<dbReference type="PROSITE" id="PS50157">
    <property type="entry name" value="ZINC_FINGER_C2H2_2"/>
    <property type="match status" value="1"/>
</dbReference>
<keyword evidence="7" id="KW-0156">Chromatin regulator</keyword>
<dbReference type="EMBL" id="JABFTP020000001">
    <property type="protein sequence ID" value="KAL3266691.1"/>
    <property type="molecule type" value="Genomic_DNA"/>
</dbReference>
<evidence type="ECO:0000256" key="3">
    <source>
        <dbReference type="ARBA" id="ARBA00022723"/>
    </source>
</evidence>
<accession>A0ABD2MJX3</accession>
<comment type="similarity">
    <text evidence="11">Belongs to the AEBP2/jing C2H2-type zinc-finger family.</text>
</comment>
<feature type="compositionally biased region" description="Basic and acidic residues" evidence="13">
    <location>
        <begin position="42"/>
        <end position="51"/>
    </location>
</feature>
<evidence type="ECO:0000313" key="15">
    <source>
        <dbReference type="EMBL" id="KAL3266691.1"/>
    </source>
</evidence>
<reference evidence="15 16" key="1">
    <citation type="journal article" date="2021" name="BMC Biol.">
        <title>Horizontally acquired antibacterial genes associated with adaptive radiation of ladybird beetles.</title>
        <authorList>
            <person name="Li H.S."/>
            <person name="Tang X.F."/>
            <person name="Huang Y.H."/>
            <person name="Xu Z.Y."/>
            <person name="Chen M.L."/>
            <person name="Du X.Y."/>
            <person name="Qiu B.Y."/>
            <person name="Chen P.T."/>
            <person name="Zhang W."/>
            <person name="Slipinski A."/>
            <person name="Escalona H.E."/>
            <person name="Waterhouse R.M."/>
            <person name="Zwick A."/>
            <person name="Pang H."/>
        </authorList>
    </citation>
    <scope>NUCLEOTIDE SEQUENCE [LARGE SCALE GENOMIC DNA]</scope>
    <source>
        <strain evidence="15">SYSU2018</strain>
    </source>
</reference>
<protein>
    <recommendedName>
        <fullName evidence="14">C2H2-type domain-containing protein</fullName>
    </recommendedName>
</protein>
<dbReference type="AlphaFoldDB" id="A0ABD2MJX3"/>
<dbReference type="InterPro" id="IPR036236">
    <property type="entry name" value="Znf_C2H2_sf"/>
</dbReference>
<dbReference type="GO" id="GO:0006325">
    <property type="term" value="P:chromatin organization"/>
    <property type="evidence" value="ECO:0007669"/>
    <property type="project" value="UniProtKB-KW"/>
</dbReference>
<feature type="compositionally biased region" description="Basic and acidic residues" evidence="13">
    <location>
        <begin position="588"/>
        <end position="597"/>
    </location>
</feature>
<evidence type="ECO:0000256" key="4">
    <source>
        <dbReference type="ARBA" id="ARBA00022737"/>
    </source>
</evidence>
<keyword evidence="10" id="KW-0539">Nucleus</keyword>
<comment type="subcellular location">
    <subcellularLocation>
        <location evidence="1">Nucleus</location>
    </subcellularLocation>
</comment>
<evidence type="ECO:0000256" key="6">
    <source>
        <dbReference type="ARBA" id="ARBA00022833"/>
    </source>
</evidence>
<keyword evidence="9" id="KW-0804">Transcription</keyword>
<evidence type="ECO:0000256" key="12">
    <source>
        <dbReference type="PROSITE-ProRule" id="PRU00042"/>
    </source>
</evidence>
<evidence type="ECO:0000259" key="14">
    <source>
        <dbReference type="PROSITE" id="PS50157"/>
    </source>
</evidence>
<dbReference type="PANTHER" id="PTHR46541">
    <property type="entry name" value="ZINC FINGER PROTEIN AEBP2"/>
    <property type="match status" value="1"/>
</dbReference>
<dbReference type="SUPFAM" id="SSF57667">
    <property type="entry name" value="beta-beta-alpha zinc fingers"/>
    <property type="match status" value="2"/>
</dbReference>
<evidence type="ECO:0000256" key="8">
    <source>
        <dbReference type="ARBA" id="ARBA00023015"/>
    </source>
</evidence>
<evidence type="ECO:0000256" key="1">
    <source>
        <dbReference type="ARBA" id="ARBA00004123"/>
    </source>
</evidence>
<organism evidence="15 16">
    <name type="scientific">Cryptolaemus montrouzieri</name>
    <dbReference type="NCBI Taxonomy" id="559131"/>
    <lineage>
        <taxon>Eukaryota</taxon>
        <taxon>Metazoa</taxon>
        <taxon>Ecdysozoa</taxon>
        <taxon>Arthropoda</taxon>
        <taxon>Hexapoda</taxon>
        <taxon>Insecta</taxon>
        <taxon>Pterygota</taxon>
        <taxon>Neoptera</taxon>
        <taxon>Endopterygota</taxon>
        <taxon>Coleoptera</taxon>
        <taxon>Polyphaga</taxon>
        <taxon>Cucujiformia</taxon>
        <taxon>Coccinelloidea</taxon>
        <taxon>Coccinellidae</taxon>
        <taxon>Scymninae</taxon>
        <taxon>Scymnini</taxon>
        <taxon>Cryptolaemus</taxon>
    </lineage>
</organism>
<dbReference type="GO" id="GO:0008270">
    <property type="term" value="F:zinc ion binding"/>
    <property type="evidence" value="ECO:0007669"/>
    <property type="project" value="UniProtKB-KW"/>
</dbReference>
<comment type="caution">
    <text evidence="15">The sequence shown here is derived from an EMBL/GenBank/DDBJ whole genome shotgun (WGS) entry which is preliminary data.</text>
</comment>
<dbReference type="InterPro" id="IPR052130">
    <property type="entry name" value="AEBP2/jing_C2H2-ZnF"/>
</dbReference>
<dbReference type="InterPro" id="IPR013087">
    <property type="entry name" value="Znf_C2H2_type"/>
</dbReference>
<evidence type="ECO:0000256" key="5">
    <source>
        <dbReference type="ARBA" id="ARBA00022771"/>
    </source>
</evidence>
<dbReference type="SMART" id="SM00355">
    <property type="entry name" value="ZnF_C2H2"/>
    <property type="match status" value="3"/>
</dbReference>